<evidence type="ECO:0000313" key="2">
    <source>
        <dbReference type="Proteomes" id="UP000238573"/>
    </source>
</evidence>
<protein>
    <submittedName>
        <fullName evidence="1">Conjugal transfer protein</fullName>
    </submittedName>
</protein>
<dbReference type="AlphaFoldDB" id="A0A2T0G999"/>
<dbReference type="EMBL" id="PVSZ01000002">
    <property type="protein sequence ID" value="PRT72621.1"/>
    <property type="molecule type" value="Genomic_DNA"/>
</dbReference>
<organism evidence="1 2">
    <name type="scientific">Streptococcus anginosus</name>
    <dbReference type="NCBI Taxonomy" id="1328"/>
    <lineage>
        <taxon>Bacteria</taxon>
        <taxon>Bacillati</taxon>
        <taxon>Bacillota</taxon>
        <taxon>Bacilli</taxon>
        <taxon>Lactobacillales</taxon>
        <taxon>Streptococcaceae</taxon>
        <taxon>Streptococcus</taxon>
        <taxon>Streptococcus anginosus group</taxon>
    </lineage>
</organism>
<comment type="caution">
    <text evidence="1">The sequence shown here is derived from an EMBL/GenBank/DDBJ whole genome shotgun (WGS) entry which is preliminary data.</text>
</comment>
<dbReference type="Proteomes" id="UP000238573">
    <property type="component" value="Unassembled WGS sequence"/>
</dbReference>
<reference evidence="1 2" key="1">
    <citation type="journal article" date="1993" name="J. Dent. Res.">
        <title>The isolation and characterization of milleri group streptococci from dental periapical abscesses.</title>
        <authorList>
            <person name="Fisher L.E."/>
            <person name="Russell R.R."/>
        </authorList>
    </citation>
    <scope>NUCLEOTIDE SEQUENCE [LARGE SCALE GENOMIC DNA]</scope>
    <source>
        <strain evidence="1 2">OUP21</strain>
    </source>
</reference>
<gene>
    <name evidence="1" type="ORF">C6A27_00830</name>
</gene>
<accession>A0A2T0G999</accession>
<evidence type="ECO:0000313" key="1">
    <source>
        <dbReference type="EMBL" id="PRT72621.1"/>
    </source>
</evidence>
<sequence length="45" mass="5197">MHGSRPTVLIACDAFNARTMTIQEYHYYDKNVFAGNPAKDYFSDH</sequence>
<name>A0A2T0G999_STRAP</name>
<proteinExistence type="predicted"/>